<feature type="domain" description="TonB C-terminal" evidence="3">
    <location>
        <begin position="454"/>
        <end position="525"/>
    </location>
</feature>
<feature type="transmembrane region" description="Helical" evidence="2">
    <location>
        <begin position="6"/>
        <end position="24"/>
    </location>
</feature>
<feature type="transmembrane region" description="Helical" evidence="2">
    <location>
        <begin position="269"/>
        <end position="287"/>
    </location>
</feature>
<feature type="region of interest" description="Disordered" evidence="1">
    <location>
        <begin position="314"/>
        <end position="342"/>
    </location>
</feature>
<dbReference type="PANTHER" id="PTHR34978:SF3">
    <property type="entry name" value="SLR0241 PROTEIN"/>
    <property type="match status" value="1"/>
</dbReference>
<feature type="transmembrane region" description="Helical" evidence="2">
    <location>
        <begin position="92"/>
        <end position="112"/>
    </location>
</feature>
<organism evidence="5 6">
    <name type="scientific">Mucilaginibacter boryungensis</name>
    <dbReference type="NCBI Taxonomy" id="768480"/>
    <lineage>
        <taxon>Bacteria</taxon>
        <taxon>Pseudomonadati</taxon>
        <taxon>Bacteroidota</taxon>
        <taxon>Sphingobacteriia</taxon>
        <taxon>Sphingobacteriales</taxon>
        <taxon>Sphingobacteriaceae</taxon>
        <taxon>Mucilaginibacter</taxon>
    </lineage>
</organism>
<dbReference type="RefSeq" id="WP_194106059.1">
    <property type="nucleotide sequence ID" value="NZ_JADFFM010000001.1"/>
</dbReference>
<sequence>MNWINYLLEANLYMVLFYAAYRLLLHRDTYYQLNRIYLIATSLLSLAIPLVQIGVLKPAPVTLPPVLVSVPYPVAFDNIPVEHTIAVPTLTINYFVLVYSLCALAMAVALVLRIYQLIKMARNGSKRINNQYKIIELEDDDRAFSFFGYLFIGKKLASSSTIIQHELVHIRQKHSMDIMYFELLKIICWFNPAVYLMQNSVKEVHEYLADNYLANHGQDVNHYTDFLISNAYGLPEMAMANNFFNKNLLKNRIMMLHQKRSGSLARLKYLVALPLLAGMLCLSTLGFTKNYSMIDLAPAKAVTHANAPAMNQNKSKLPITLPDKSVQPQTPKMPPPPPPLTGTTRTGYKYNQEGFVSNGKTDFKVSITEKNGKVVDYYKSKATPAVLKMLSMKYGYTFPSADKIKFPQPIVAPDKPLKPGKVRFPQPVAVPDKPGYDTIGRTAFEPFYKELARNIRYPTEARDNNQQGHVFVIFNVDDNNKPYNFLIARGLSVVMNNEVIRVLANCTLPATVRKDVNYTIPISFSIQDKTTGKWLDNAPATNIETNPAINKAHRSLGYKTNLALNEVVITSYK</sequence>
<keyword evidence="2" id="KW-0472">Membrane</keyword>
<dbReference type="Pfam" id="PF03544">
    <property type="entry name" value="TonB_C"/>
    <property type="match status" value="1"/>
</dbReference>
<keyword evidence="2" id="KW-1133">Transmembrane helix</keyword>
<dbReference type="EMBL" id="JADFFM010000001">
    <property type="protein sequence ID" value="MBE9666718.1"/>
    <property type="molecule type" value="Genomic_DNA"/>
</dbReference>
<dbReference type="Pfam" id="PF05569">
    <property type="entry name" value="Peptidase_M56"/>
    <property type="match status" value="1"/>
</dbReference>
<protein>
    <submittedName>
        <fullName evidence="5">Energy transducer TonB</fullName>
    </submittedName>
</protein>
<evidence type="ECO:0000259" key="4">
    <source>
        <dbReference type="Pfam" id="PF05569"/>
    </source>
</evidence>
<gene>
    <name evidence="5" type="ORF">IRJ18_10125</name>
</gene>
<keyword evidence="6" id="KW-1185">Reference proteome</keyword>
<evidence type="ECO:0000313" key="5">
    <source>
        <dbReference type="EMBL" id="MBE9666718.1"/>
    </source>
</evidence>
<accession>A0ABR9XI82</accession>
<comment type="caution">
    <text evidence="5">The sequence shown here is derived from an EMBL/GenBank/DDBJ whole genome shotgun (WGS) entry which is preliminary data.</text>
</comment>
<dbReference type="SUPFAM" id="SSF74653">
    <property type="entry name" value="TolA/TonB C-terminal domain"/>
    <property type="match status" value="1"/>
</dbReference>
<dbReference type="InterPro" id="IPR008756">
    <property type="entry name" value="Peptidase_M56"/>
</dbReference>
<keyword evidence="2" id="KW-0812">Transmembrane</keyword>
<dbReference type="Gene3D" id="3.30.1150.10">
    <property type="match status" value="1"/>
</dbReference>
<name>A0ABR9XI82_9SPHI</name>
<evidence type="ECO:0000259" key="3">
    <source>
        <dbReference type="Pfam" id="PF03544"/>
    </source>
</evidence>
<feature type="domain" description="Peptidase M56" evidence="4">
    <location>
        <begin position="160"/>
        <end position="256"/>
    </location>
</feature>
<evidence type="ECO:0000313" key="6">
    <source>
        <dbReference type="Proteomes" id="UP000632774"/>
    </source>
</evidence>
<reference evidence="5 6" key="1">
    <citation type="submission" date="2020-10" db="EMBL/GenBank/DDBJ databases">
        <title>Mucilaginibacter mali sp. nov., isolated from rhizosphere soil of apple orchard.</title>
        <authorList>
            <person name="Lee J.-S."/>
            <person name="Kim H.S."/>
            <person name="Kim J.-S."/>
        </authorList>
    </citation>
    <scope>NUCLEOTIDE SEQUENCE [LARGE SCALE GENOMIC DNA]</scope>
    <source>
        <strain evidence="5 6">KCTC 23157</strain>
    </source>
</reference>
<dbReference type="PANTHER" id="PTHR34978">
    <property type="entry name" value="POSSIBLE SENSOR-TRANSDUCER PROTEIN BLAR"/>
    <property type="match status" value="1"/>
</dbReference>
<dbReference type="InterPro" id="IPR037682">
    <property type="entry name" value="TonB_C"/>
</dbReference>
<evidence type="ECO:0000256" key="2">
    <source>
        <dbReference type="SAM" id="Phobius"/>
    </source>
</evidence>
<evidence type="ECO:0000256" key="1">
    <source>
        <dbReference type="SAM" id="MobiDB-lite"/>
    </source>
</evidence>
<feature type="compositionally biased region" description="Pro residues" evidence="1">
    <location>
        <begin position="331"/>
        <end position="340"/>
    </location>
</feature>
<proteinExistence type="predicted"/>
<dbReference type="Proteomes" id="UP000632774">
    <property type="component" value="Unassembled WGS sequence"/>
</dbReference>
<feature type="transmembrane region" description="Helical" evidence="2">
    <location>
        <begin position="36"/>
        <end position="55"/>
    </location>
</feature>
<dbReference type="InterPro" id="IPR052173">
    <property type="entry name" value="Beta-lactam_resp_regulator"/>
</dbReference>